<protein>
    <submittedName>
        <fullName evidence="1">Uncharacterized protein</fullName>
    </submittedName>
</protein>
<gene>
    <name evidence="1" type="ORF">S01H1_26250</name>
</gene>
<dbReference type="AlphaFoldDB" id="X0U8L5"/>
<dbReference type="EMBL" id="BARS01015903">
    <property type="protein sequence ID" value="GAF95671.1"/>
    <property type="molecule type" value="Genomic_DNA"/>
</dbReference>
<evidence type="ECO:0000313" key="1">
    <source>
        <dbReference type="EMBL" id="GAF95671.1"/>
    </source>
</evidence>
<accession>X0U8L5</accession>
<feature type="non-terminal residue" evidence="1">
    <location>
        <position position="282"/>
    </location>
</feature>
<reference evidence="1" key="1">
    <citation type="journal article" date="2014" name="Front. Microbiol.">
        <title>High frequency of phylogenetically diverse reductive dehalogenase-homologous genes in deep subseafloor sedimentary metagenomes.</title>
        <authorList>
            <person name="Kawai M."/>
            <person name="Futagami T."/>
            <person name="Toyoda A."/>
            <person name="Takaki Y."/>
            <person name="Nishi S."/>
            <person name="Hori S."/>
            <person name="Arai W."/>
            <person name="Tsubouchi T."/>
            <person name="Morono Y."/>
            <person name="Uchiyama I."/>
            <person name="Ito T."/>
            <person name="Fujiyama A."/>
            <person name="Inagaki F."/>
            <person name="Takami H."/>
        </authorList>
    </citation>
    <scope>NUCLEOTIDE SEQUENCE</scope>
    <source>
        <strain evidence="1">Expedition CK06-06</strain>
    </source>
</reference>
<name>X0U8L5_9ZZZZ</name>
<proteinExistence type="predicted"/>
<feature type="non-terminal residue" evidence="1">
    <location>
        <position position="1"/>
    </location>
</feature>
<comment type="caution">
    <text evidence="1">The sequence shown here is derived from an EMBL/GenBank/DDBJ whole genome shotgun (WGS) entry which is preliminary data.</text>
</comment>
<organism evidence="1">
    <name type="scientific">marine sediment metagenome</name>
    <dbReference type="NCBI Taxonomy" id="412755"/>
    <lineage>
        <taxon>unclassified sequences</taxon>
        <taxon>metagenomes</taxon>
        <taxon>ecological metagenomes</taxon>
    </lineage>
</organism>
<sequence length="282" mass="30321">NWEAPGGGVHPYNGPFYYKGTLVLVKGVRNPRKGGIVEGYSAKDGKRLWGSLPESNMILKRGGWYLAEVFGAQGLVWIHAVVEPNPAKNNTGRRPSAWLGVDPKTGEIKKRYDDATTDPAVHKMLAGGTHRCNRGRATERGYLFGTNEFFEWKTGKYHSSSATRSHCGVSTGMLPANGLIYAPPPTCVCRRFMQRGGFNAFAHRPGGVKDDNSDRLVKGPAFGQVRNPGSAGANGRDWPCYRGSAARMGGTDAAVPAAVTQLWEMEVGGGPTAPTIADGRAF</sequence>